<gene>
    <name evidence="3" type="ORF">B296_00014059</name>
</gene>
<feature type="compositionally biased region" description="Polar residues" evidence="2">
    <location>
        <begin position="1"/>
        <end position="13"/>
    </location>
</feature>
<reference evidence="3 4" key="1">
    <citation type="journal article" date="2014" name="Agronomy (Basel)">
        <title>A Draft Genome Sequence for Ensete ventricosum, the Drought-Tolerant Tree Against Hunger.</title>
        <authorList>
            <person name="Harrison J."/>
            <person name="Moore K.A."/>
            <person name="Paszkiewicz K."/>
            <person name="Jones T."/>
            <person name="Grant M."/>
            <person name="Ambacheew D."/>
            <person name="Muzemil S."/>
            <person name="Studholme D.J."/>
        </authorList>
    </citation>
    <scope>NUCLEOTIDE SEQUENCE [LARGE SCALE GENOMIC DNA]</scope>
</reference>
<name>A0A427AP08_ENSVE</name>
<evidence type="ECO:0000256" key="1">
    <source>
        <dbReference type="SAM" id="Coils"/>
    </source>
</evidence>
<accession>A0A427AP08</accession>
<comment type="caution">
    <text evidence="3">The sequence shown here is derived from an EMBL/GenBank/DDBJ whole genome shotgun (WGS) entry which is preliminary data.</text>
</comment>
<protein>
    <submittedName>
        <fullName evidence="3">Uncharacterized protein</fullName>
    </submittedName>
</protein>
<feature type="region of interest" description="Disordered" evidence="2">
    <location>
        <begin position="1"/>
        <end position="76"/>
    </location>
</feature>
<evidence type="ECO:0000313" key="3">
    <source>
        <dbReference type="EMBL" id="RRT77962.1"/>
    </source>
</evidence>
<proteinExistence type="predicted"/>
<sequence>MPSSTHDAPTTQPGAVGEADQPSKKMKVLVSKPPSSATIVIPVMTAPRKETPTLTVREKEAAPHGEGSSRRRDKAMSWPRSIRDLCMVRAHSRDEPFLAQEIVDLPELSGHIRLKLAGPHRGWCQCTSCSTEAPLPPTSEGEEVSPVVVATTKARVKKVIQQLEDLKSQLEEAQHHKKEAWGRIQILEAQPQGLGVDLDSSLAKGVACHSRESSGDHHPQYKENHGFKLGLERMGWVSYEYEFRVTLARF</sequence>
<dbReference type="AlphaFoldDB" id="A0A427AP08"/>
<feature type="compositionally biased region" description="Basic and acidic residues" evidence="2">
    <location>
        <begin position="47"/>
        <end position="70"/>
    </location>
</feature>
<evidence type="ECO:0000256" key="2">
    <source>
        <dbReference type="SAM" id="MobiDB-lite"/>
    </source>
</evidence>
<organism evidence="3 4">
    <name type="scientific">Ensete ventricosum</name>
    <name type="common">Abyssinian banana</name>
    <name type="synonym">Musa ensete</name>
    <dbReference type="NCBI Taxonomy" id="4639"/>
    <lineage>
        <taxon>Eukaryota</taxon>
        <taxon>Viridiplantae</taxon>
        <taxon>Streptophyta</taxon>
        <taxon>Embryophyta</taxon>
        <taxon>Tracheophyta</taxon>
        <taxon>Spermatophyta</taxon>
        <taxon>Magnoliopsida</taxon>
        <taxon>Liliopsida</taxon>
        <taxon>Zingiberales</taxon>
        <taxon>Musaceae</taxon>
        <taxon>Ensete</taxon>
    </lineage>
</organism>
<feature type="coiled-coil region" evidence="1">
    <location>
        <begin position="149"/>
        <end position="180"/>
    </location>
</feature>
<dbReference type="Proteomes" id="UP000287651">
    <property type="component" value="Unassembled WGS sequence"/>
</dbReference>
<dbReference type="EMBL" id="AMZH03001791">
    <property type="protein sequence ID" value="RRT77962.1"/>
    <property type="molecule type" value="Genomic_DNA"/>
</dbReference>
<evidence type="ECO:0000313" key="4">
    <source>
        <dbReference type="Proteomes" id="UP000287651"/>
    </source>
</evidence>
<keyword evidence="1" id="KW-0175">Coiled coil</keyword>